<evidence type="ECO:0000313" key="11">
    <source>
        <dbReference type="Proteomes" id="UP001152320"/>
    </source>
</evidence>
<feature type="compositionally biased region" description="Basic and acidic residues" evidence="8">
    <location>
        <begin position="608"/>
        <end position="617"/>
    </location>
</feature>
<dbReference type="InterPro" id="IPR023174">
    <property type="entry name" value="PDEase_CS"/>
</dbReference>
<gene>
    <name evidence="10" type="ORF">HOLleu_41190</name>
</gene>
<dbReference type="PRINTS" id="PR00387">
    <property type="entry name" value="PDIESTERASE1"/>
</dbReference>
<dbReference type="EC" id="3.1.4.-" evidence="7"/>
<dbReference type="Pfam" id="PF08499">
    <property type="entry name" value="PDEase_I_N"/>
    <property type="match status" value="1"/>
</dbReference>
<dbReference type="Proteomes" id="UP001152320">
    <property type="component" value="Chromosome 23"/>
</dbReference>
<feature type="binding site" evidence="5">
    <location>
        <position position="408"/>
    </location>
    <ligand>
        <name>AMP</name>
        <dbReference type="ChEBI" id="CHEBI:456215"/>
    </ligand>
</feature>
<evidence type="ECO:0000256" key="7">
    <source>
        <dbReference type="RuleBase" id="RU363067"/>
    </source>
</evidence>
<evidence type="ECO:0000313" key="10">
    <source>
        <dbReference type="EMBL" id="KAJ8019550.1"/>
    </source>
</evidence>
<evidence type="ECO:0000256" key="4">
    <source>
        <dbReference type="PIRSR" id="PIRSR623088-1"/>
    </source>
</evidence>
<accession>A0A9Q1BAH5</accession>
<comment type="similarity">
    <text evidence="7">Belongs to the cyclic nucleotide phosphodiesterase family.</text>
</comment>
<dbReference type="InterPro" id="IPR003607">
    <property type="entry name" value="HD/PDEase_dom"/>
</dbReference>
<feature type="domain" description="PDEase" evidence="9">
    <location>
        <begin position="184"/>
        <end position="572"/>
    </location>
</feature>
<evidence type="ECO:0000256" key="6">
    <source>
        <dbReference type="PIRSR" id="PIRSR623088-3"/>
    </source>
</evidence>
<dbReference type="AlphaFoldDB" id="A0A9Q1BAH5"/>
<dbReference type="InterPro" id="IPR036971">
    <property type="entry name" value="PDEase_catalytic_dom_sf"/>
</dbReference>
<dbReference type="OrthoDB" id="189220at2759"/>
<keyword evidence="2 6" id="KW-0479">Metal-binding</keyword>
<evidence type="ECO:0000256" key="1">
    <source>
        <dbReference type="ARBA" id="ARBA00022535"/>
    </source>
</evidence>
<feature type="binding site" evidence="5">
    <location>
        <begin position="261"/>
        <end position="265"/>
    </location>
    <ligand>
        <name>AMP</name>
        <dbReference type="ChEBI" id="CHEBI:456215"/>
    </ligand>
</feature>
<dbReference type="GO" id="GO:0004114">
    <property type="term" value="F:3',5'-cyclic-nucleotide phosphodiesterase activity"/>
    <property type="evidence" value="ECO:0007669"/>
    <property type="project" value="InterPro"/>
</dbReference>
<dbReference type="Pfam" id="PF00233">
    <property type="entry name" value="PDEase_I"/>
    <property type="match status" value="1"/>
</dbReference>
<keyword evidence="1" id="KW-0140">cGMP</keyword>
<dbReference type="GO" id="GO:0046872">
    <property type="term" value="F:metal ion binding"/>
    <property type="evidence" value="ECO:0007669"/>
    <property type="project" value="UniProtKB-KW"/>
</dbReference>
<keyword evidence="11" id="KW-1185">Reference proteome</keyword>
<keyword evidence="3 7" id="KW-0378">Hydrolase</keyword>
<comment type="caution">
    <text evidence="10">The sequence shown here is derived from an EMBL/GenBank/DDBJ whole genome shotgun (WGS) entry which is preliminary data.</text>
</comment>
<feature type="binding site" evidence="6">
    <location>
        <position position="302"/>
    </location>
    <ligand>
        <name>Zn(2+)</name>
        <dbReference type="ChEBI" id="CHEBI:29105"/>
        <label>2</label>
    </ligand>
</feature>
<protein>
    <recommendedName>
        <fullName evidence="7">Phosphodiesterase</fullName>
        <ecNumber evidence="7">3.1.4.-</ecNumber>
    </recommendedName>
</protein>
<feature type="binding site" evidence="5">
    <location>
        <position position="302"/>
    </location>
    <ligand>
        <name>AMP</name>
        <dbReference type="ChEBI" id="CHEBI:456215"/>
    </ligand>
</feature>
<comment type="cofactor">
    <cofactor evidence="7">
        <name>a divalent metal cation</name>
        <dbReference type="ChEBI" id="CHEBI:60240"/>
    </cofactor>
    <text evidence="7">Binds 2 divalent metal cations per subunit. Site 1 may preferentially bind zinc ions, while site 2 has a preference for magnesium and/or manganese ions.</text>
</comment>
<dbReference type="FunFam" id="1.10.1300.10:FF:000032">
    <property type="entry name" value="Phosphodiesterase"/>
    <property type="match status" value="1"/>
</dbReference>
<reference evidence="10" key="1">
    <citation type="submission" date="2021-10" db="EMBL/GenBank/DDBJ databases">
        <title>Tropical sea cucumber genome reveals ecological adaptation and Cuvierian tubules defense mechanism.</title>
        <authorList>
            <person name="Chen T."/>
        </authorList>
    </citation>
    <scope>NUCLEOTIDE SEQUENCE</scope>
    <source>
        <strain evidence="10">Nanhai2018</strain>
        <tissue evidence="10">Muscle</tissue>
    </source>
</reference>
<dbReference type="PANTHER" id="PTHR11347">
    <property type="entry name" value="CYCLIC NUCLEOTIDE PHOSPHODIESTERASE"/>
    <property type="match status" value="1"/>
</dbReference>
<dbReference type="EMBL" id="JAIZAY010000023">
    <property type="protein sequence ID" value="KAJ8019550.1"/>
    <property type="molecule type" value="Genomic_DNA"/>
</dbReference>
<feature type="compositionally biased region" description="Basic and acidic residues" evidence="8">
    <location>
        <begin position="633"/>
        <end position="643"/>
    </location>
</feature>
<evidence type="ECO:0000259" key="9">
    <source>
        <dbReference type="PROSITE" id="PS51845"/>
    </source>
</evidence>
<dbReference type="GO" id="GO:0007165">
    <property type="term" value="P:signal transduction"/>
    <property type="evidence" value="ECO:0007669"/>
    <property type="project" value="InterPro"/>
</dbReference>
<proteinExistence type="inferred from homology"/>
<dbReference type="PROSITE" id="PS51845">
    <property type="entry name" value="PDEASE_I_2"/>
    <property type="match status" value="1"/>
</dbReference>
<feature type="binding site" evidence="6">
    <location>
        <position position="302"/>
    </location>
    <ligand>
        <name>Zn(2+)</name>
        <dbReference type="ChEBI" id="CHEBI:29105"/>
        <label>1</label>
    </ligand>
</feature>
<feature type="active site" description="Proton donor" evidence="4">
    <location>
        <position position="261"/>
    </location>
</feature>
<feature type="binding site" evidence="6">
    <location>
        <position position="265"/>
    </location>
    <ligand>
        <name>Zn(2+)</name>
        <dbReference type="ChEBI" id="CHEBI:29105"/>
        <label>1</label>
    </ligand>
</feature>
<feature type="compositionally biased region" description="Low complexity" evidence="8">
    <location>
        <begin position="509"/>
        <end position="523"/>
    </location>
</feature>
<evidence type="ECO:0000256" key="5">
    <source>
        <dbReference type="PIRSR" id="PIRSR623088-2"/>
    </source>
</evidence>
<feature type="binding site" evidence="5">
    <location>
        <position position="459"/>
    </location>
    <ligand>
        <name>AMP</name>
        <dbReference type="ChEBI" id="CHEBI:456215"/>
    </ligand>
</feature>
<feature type="binding site" evidence="6">
    <location>
        <position position="301"/>
    </location>
    <ligand>
        <name>Zn(2+)</name>
        <dbReference type="ChEBI" id="CHEBI:29105"/>
        <label>1</label>
    </ligand>
</feature>
<dbReference type="CDD" id="cd00077">
    <property type="entry name" value="HDc"/>
    <property type="match status" value="1"/>
</dbReference>
<name>A0A9Q1BAH5_HOLLE</name>
<feature type="region of interest" description="Disordered" evidence="8">
    <location>
        <begin position="487"/>
        <end position="544"/>
    </location>
</feature>
<dbReference type="SUPFAM" id="SSF109604">
    <property type="entry name" value="HD-domain/PDEase-like"/>
    <property type="match status" value="1"/>
</dbReference>
<sequence>MDEIFPKRPFGRAQSATISIDGCSYTIGWKDIKSSKRRLRRQASQQIDEESLTSLDLTMKENMPSVSTIEGAAEAAMRLRSLVLRLDKETVTNKDLKENLEYAVAVLDAVRRDETRFNNEEDELSEVATEEVPEQVRNWLTSTFSRQSTRTRLGDEKPRFRSIVQALRTGLFIDRMFRRTSASMVTSFPPKVAALFKTADDWSFDIFALHREAEGHALKCIVHEILNRYDLLIKFKIPYSVLSNFLEAMEVGYSKHCNPYHNLLHAADVTQTVHHMLARMGLVHWITDLEILACILAAVMHDFEHTGTTNNFHINTGSDMAYLYNDRAVLENHHVSSTFRLIKEEDKNILANVSNDEFKELRNLIIEMVLATDMSYHFQQIKQMKSMIGTAESIEKVKALSMVLHCADISHAAKEWKLHSKWTQLLMQEFFRQGDRERDLGIAISPLCDRNTTLIAESQIGFIDFIVEPSLQVCGDMIDQILEEELNSQSSTPEETLVSGKRNSIPLTRPSSAPRSSSVPAPSNHESESRPPSSPGRLSIGRSNTLPAKCSRCWKQNLSQNKEKWKEIAATEVRGTLVFEHILEEPSDFNESQEEDHISVSQQASIDKGNKSDHMTTNEKNTTANGDMNENMAKVDHKADSQS</sequence>
<dbReference type="InterPro" id="IPR002073">
    <property type="entry name" value="PDEase_catalytic_dom"/>
</dbReference>
<evidence type="ECO:0000256" key="8">
    <source>
        <dbReference type="SAM" id="MobiDB-lite"/>
    </source>
</evidence>
<organism evidence="10 11">
    <name type="scientific">Holothuria leucospilota</name>
    <name type="common">Black long sea cucumber</name>
    <name type="synonym">Mertensiothuria leucospilota</name>
    <dbReference type="NCBI Taxonomy" id="206669"/>
    <lineage>
        <taxon>Eukaryota</taxon>
        <taxon>Metazoa</taxon>
        <taxon>Echinodermata</taxon>
        <taxon>Eleutherozoa</taxon>
        <taxon>Echinozoa</taxon>
        <taxon>Holothuroidea</taxon>
        <taxon>Aspidochirotacea</taxon>
        <taxon>Aspidochirotida</taxon>
        <taxon>Holothuriidae</taxon>
        <taxon>Holothuria</taxon>
    </lineage>
</organism>
<evidence type="ECO:0000256" key="3">
    <source>
        <dbReference type="ARBA" id="ARBA00022801"/>
    </source>
</evidence>
<evidence type="ECO:0000256" key="2">
    <source>
        <dbReference type="ARBA" id="ARBA00022723"/>
    </source>
</evidence>
<dbReference type="InterPro" id="IPR023088">
    <property type="entry name" value="PDEase"/>
</dbReference>
<dbReference type="PROSITE" id="PS00126">
    <property type="entry name" value="PDEASE_I_1"/>
    <property type="match status" value="1"/>
</dbReference>
<feature type="region of interest" description="Disordered" evidence="8">
    <location>
        <begin position="587"/>
        <end position="643"/>
    </location>
</feature>
<dbReference type="Gene3D" id="1.10.1300.10">
    <property type="entry name" value="3'5'-cyclic nucleotide phosphodiesterase, catalytic domain"/>
    <property type="match status" value="1"/>
</dbReference>
<dbReference type="SMART" id="SM00471">
    <property type="entry name" value="HDc"/>
    <property type="match status" value="1"/>
</dbReference>
<dbReference type="InterPro" id="IPR013706">
    <property type="entry name" value="PDE1_N"/>
</dbReference>
<feature type="compositionally biased region" description="Polar residues" evidence="8">
    <location>
        <begin position="618"/>
        <end position="628"/>
    </location>
</feature>
<feature type="binding site" evidence="6">
    <location>
        <position position="408"/>
    </location>
    <ligand>
        <name>Zn(2+)</name>
        <dbReference type="ChEBI" id="CHEBI:29105"/>
        <label>1</label>
    </ligand>
</feature>